<evidence type="ECO:0000313" key="3">
    <source>
        <dbReference type="Proteomes" id="UP000647424"/>
    </source>
</evidence>
<dbReference type="PANTHER" id="PTHR43798">
    <property type="entry name" value="MONOACYLGLYCEROL LIPASE"/>
    <property type="match status" value="1"/>
</dbReference>
<protein>
    <submittedName>
        <fullName evidence="2">Alpha/beta hydrolase</fullName>
    </submittedName>
</protein>
<dbReference type="InterPro" id="IPR050266">
    <property type="entry name" value="AB_hydrolase_sf"/>
</dbReference>
<sequence length="321" mass="35947">MAWFEGFEKQTLSVQGLPVTFRRSLDWQSAKPVLALLHGFPQTHVMWHRVAQRLGEHYRLVMPDLRGYGDSSHEVGDAEHAHYSKRVMAQEVVSLLDTLGVQDFFLCGHDRGGRVAHRLALDHASRVKKLCVIDIAPTLDMYSGHWGKTSPVAGPVDDPYFAFAQAYYHWFHLTQPAPLPEFMIGGNPKAYLHAKLGGWGSQGLGYIEPEALAEYERCFCNPALNDKGWSAAIHSAAEDYRASAGIDLQHDREARERDQKIACDTLVLWGERGVVNRMFKPLDLWQAQCAGQVSGQAVPAGHFIPEELPEQTAQALRDFFA</sequence>
<dbReference type="Proteomes" id="UP000647424">
    <property type="component" value="Unassembled WGS sequence"/>
</dbReference>
<keyword evidence="2" id="KW-0378">Hydrolase</keyword>
<dbReference type="GO" id="GO:0046464">
    <property type="term" value="P:acylglycerol catabolic process"/>
    <property type="evidence" value="ECO:0007669"/>
    <property type="project" value="TreeGrafter"/>
</dbReference>
<dbReference type="InterPro" id="IPR000639">
    <property type="entry name" value="Epox_hydrolase-like"/>
</dbReference>
<dbReference type="PRINTS" id="PR00412">
    <property type="entry name" value="EPOXHYDRLASE"/>
</dbReference>
<dbReference type="Pfam" id="PF00561">
    <property type="entry name" value="Abhydrolase_1"/>
    <property type="match status" value="1"/>
</dbReference>
<dbReference type="PANTHER" id="PTHR43798:SF33">
    <property type="entry name" value="HYDROLASE, PUTATIVE (AFU_ORTHOLOGUE AFUA_2G14860)-RELATED"/>
    <property type="match status" value="1"/>
</dbReference>
<keyword evidence="3" id="KW-1185">Reference proteome</keyword>
<proteinExistence type="predicted"/>
<dbReference type="RefSeq" id="WP_191818052.1">
    <property type="nucleotide sequence ID" value="NZ_JACYFT010000001.1"/>
</dbReference>
<dbReference type="Gene3D" id="3.40.50.1820">
    <property type="entry name" value="alpha/beta hydrolase"/>
    <property type="match status" value="1"/>
</dbReference>
<name>A0A927FF96_9BURK</name>
<evidence type="ECO:0000259" key="1">
    <source>
        <dbReference type="Pfam" id="PF00561"/>
    </source>
</evidence>
<feature type="domain" description="AB hydrolase-1" evidence="1">
    <location>
        <begin position="32"/>
        <end position="306"/>
    </location>
</feature>
<dbReference type="GO" id="GO:0047372">
    <property type="term" value="F:monoacylglycerol lipase activity"/>
    <property type="evidence" value="ECO:0007669"/>
    <property type="project" value="TreeGrafter"/>
</dbReference>
<dbReference type="AlphaFoldDB" id="A0A927FF96"/>
<gene>
    <name evidence="2" type="ORF">IC609_03480</name>
</gene>
<evidence type="ECO:0000313" key="2">
    <source>
        <dbReference type="EMBL" id="MBD8049593.1"/>
    </source>
</evidence>
<accession>A0A927FF96</accession>
<dbReference type="PRINTS" id="PR00111">
    <property type="entry name" value="ABHYDROLASE"/>
</dbReference>
<comment type="caution">
    <text evidence="2">The sequence shown here is derived from an EMBL/GenBank/DDBJ whole genome shotgun (WGS) entry which is preliminary data.</text>
</comment>
<dbReference type="SUPFAM" id="SSF53474">
    <property type="entry name" value="alpha/beta-Hydrolases"/>
    <property type="match status" value="1"/>
</dbReference>
<organism evidence="2 3">
    <name type="scientific">Limnohabitans radicicola</name>
    <dbReference type="NCBI Taxonomy" id="2771427"/>
    <lineage>
        <taxon>Bacteria</taxon>
        <taxon>Pseudomonadati</taxon>
        <taxon>Pseudomonadota</taxon>
        <taxon>Betaproteobacteria</taxon>
        <taxon>Burkholderiales</taxon>
        <taxon>Comamonadaceae</taxon>
        <taxon>Limnohabitans</taxon>
    </lineage>
</organism>
<dbReference type="InterPro" id="IPR029058">
    <property type="entry name" value="AB_hydrolase_fold"/>
</dbReference>
<reference evidence="2" key="1">
    <citation type="submission" date="2020-09" db="EMBL/GenBank/DDBJ databases">
        <title>Genome seq and assembly of Limnohabitants sp.</title>
        <authorList>
            <person name="Chhetri G."/>
        </authorList>
    </citation>
    <scope>NUCLEOTIDE SEQUENCE</scope>
    <source>
        <strain evidence="2">JUR4</strain>
    </source>
</reference>
<dbReference type="GO" id="GO:0016020">
    <property type="term" value="C:membrane"/>
    <property type="evidence" value="ECO:0007669"/>
    <property type="project" value="TreeGrafter"/>
</dbReference>
<dbReference type="EMBL" id="JACYFT010000001">
    <property type="protein sequence ID" value="MBD8049593.1"/>
    <property type="molecule type" value="Genomic_DNA"/>
</dbReference>
<dbReference type="InterPro" id="IPR000073">
    <property type="entry name" value="AB_hydrolase_1"/>
</dbReference>